<gene>
    <name evidence="3" type="ORF">ACFO3J_08405</name>
</gene>
<dbReference type="EMBL" id="JBHSBB010000007">
    <property type="protein sequence ID" value="MFC4031499.1"/>
    <property type="molecule type" value="Genomic_DNA"/>
</dbReference>
<organism evidence="3 4">
    <name type="scientific">Streptomyces polygonati</name>
    <dbReference type="NCBI Taxonomy" id="1617087"/>
    <lineage>
        <taxon>Bacteria</taxon>
        <taxon>Bacillati</taxon>
        <taxon>Actinomycetota</taxon>
        <taxon>Actinomycetes</taxon>
        <taxon>Kitasatosporales</taxon>
        <taxon>Streptomycetaceae</taxon>
        <taxon>Streptomyces</taxon>
    </lineage>
</organism>
<comment type="caution">
    <text evidence="3">The sequence shown here is derived from an EMBL/GenBank/DDBJ whole genome shotgun (WGS) entry which is preliminary data.</text>
</comment>
<protein>
    <recommendedName>
        <fullName evidence="5">DUF3040 domain-containing protein</fullName>
    </recommendedName>
</protein>
<feature type="region of interest" description="Disordered" evidence="1">
    <location>
        <begin position="128"/>
        <end position="151"/>
    </location>
</feature>
<evidence type="ECO:0000256" key="2">
    <source>
        <dbReference type="SAM" id="Phobius"/>
    </source>
</evidence>
<feature type="region of interest" description="Disordered" evidence="1">
    <location>
        <begin position="57"/>
        <end position="84"/>
    </location>
</feature>
<proteinExistence type="predicted"/>
<keyword evidence="4" id="KW-1185">Reference proteome</keyword>
<keyword evidence="2" id="KW-1133">Transmembrane helix</keyword>
<evidence type="ECO:0000313" key="3">
    <source>
        <dbReference type="EMBL" id="MFC4031499.1"/>
    </source>
</evidence>
<accession>A0ABV8HMH2</accession>
<dbReference type="RefSeq" id="WP_386427681.1">
    <property type="nucleotide sequence ID" value="NZ_JBHSBB010000007.1"/>
</dbReference>
<keyword evidence="2" id="KW-0472">Membrane</keyword>
<evidence type="ECO:0000313" key="4">
    <source>
        <dbReference type="Proteomes" id="UP001595765"/>
    </source>
</evidence>
<evidence type="ECO:0008006" key="5">
    <source>
        <dbReference type="Google" id="ProtNLM"/>
    </source>
</evidence>
<evidence type="ECO:0000256" key="1">
    <source>
        <dbReference type="SAM" id="MobiDB-lite"/>
    </source>
</evidence>
<dbReference type="Proteomes" id="UP001595765">
    <property type="component" value="Unassembled WGS sequence"/>
</dbReference>
<keyword evidence="2" id="KW-0812">Transmembrane</keyword>
<feature type="transmembrane region" description="Helical" evidence="2">
    <location>
        <begin position="98"/>
        <end position="118"/>
    </location>
</feature>
<reference evidence="4" key="1">
    <citation type="journal article" date="2019" name="Int. J. Syst. Evol. Microbiol.">
        <title>The Global Catalogue of Microorganisms (GCM) 10K type strain sequencing project: providing services to taxonomists for standard genome sequencing and annotation.</title>
        <authorList>
            <consortium name="The Broad Institute Genomics Platform"/>
            <consortium name="The Broad Institute Genome Sequencing Center for Infectious Disease"/>
            <person name="Wu L."/>
            <person name="Ma J."/>
        </authorList>
    </citation>
    <scope>NUCLEOTIDE SEQUENCE [LARGE SCALE GENOMIC DNA]</scope>
    <source>
        <strain evidence="4">CGMCC 4.7237</strain>
    </source>
</reference>
<sequence length="151" mass="16353">MTTDSSPAPEGEGSLPDEVWDQFLRDTETDIRASAPREPSARARIVARRLREEEARLAEASRRRPGRGVRGPGPHAWRSGTTDAAEVRLRRRSRIRGAAAVVLVVLLLLIVLAPGRAWSFIRGDGWQQGGTPGPAPTSVSPQPGPGHTIRT</sequence>
<name>A0ABV8HMH2_9ACTN</name>